<accession>A0A5J4WSM3</accession>
<keyword evidence="1" id="KW-0812">Transmembrane</keyword>
<comment type="caution">
    <text evidence="2">The sequence shown here is derived from an EMBL/GenBank/DDBJ whole genome shotgun (WGS) entry which is preliminary data.</text>
</comment>
<dbReference type="EMBL" id="SNRW01001156">
    <property type="protein sequence ID" value="KAA6397542.1"/>
    <property type="molecule type" value="Genomic_DNA"/>
</dbReference>
<dbReference type="AlphaFoldDB" id="A0A5J4WSM3"/>
<dbReference type="Proteomes" id="UP000324800">
    <property type="component" value="Unassembled WGS sequence"/>
</dbReference>
<evidence type="ECO:0000313" key="3">
    <source>
        <dbReference type="Proteomes" id="UP000324800"/>
    </source>
</evidence>
<sequence length="176" mass="20022">MNQNEYDNATITMTTIMIMITIIDMIKSIMTGMSNQTWEELGKGEEYFQVNVQEMDIIMTIGLKVFIVSKPEQARGPVQDPVYFATFRKAQEQAFHRKNNISPNLDVESSVSWTRPESINYEIEITIANFRAAQQLLAAQDNQEQLNQQAEQPILTGATHTPQIEAPDYFQLLSTG</sequence>
<gene>
    <name evidence="2" type="ORF">EZS28_006934</name>
</gene>
<evidence type="ECO:0000313" key="2">
    <source>
        <dbReference type="EMBL" id="KAA6397542.1"/>
    </source>
</evidence>
<evidence type="ECO:0000256" key="1">
    <source>
        <dbReference type="SAM" id="Phobius"/>
    </source>
</evidence>
<keyword evidence="1" id="KW-0472">Membrane</keyword>
<proteinExistence type="predicted"/>
<feature type="transmembrane region" description="Helical" evidence="1">
    <location>
        <begin position="6"/>
        <end position="26"/>
    </location>
</feature>
<keyword evidence="1" id="KW-1133">Transmembrane helix</keyword>
<reference evidence="2 3" key="1">
    <citation type="submission" date="2019-03" db="EMBL/GenBank/DDBJ databases">
        <title>Single cell metagenomics reveals metabolic interactions within the superorganism composed of flagellate Streblomastix strix and complex community of Bacteroidetes bacteria on its surface.</title>
        <authorList>
            <person name="Treitli S.C."/>
            <person name="Kolisko M."/>
            <person name="Husnik F."/>
            <person name="Keeling P."/>
            <person name="Hampl V."/>
        </authorList>
    </citation>
    <scope>NUCLEOTIDE SEQUENCE [LARGE SCALE GENOMIC DNA]</scope>
    <source>
        <strain evidence="2">ST1C</strain>
    </source>
</reference>
<protein>
    <submittedName>
        <fullName evidence="2">Uncharacterized protein</fullName>
    </submittedName>
</protein>
<organism evidence="2 3">
    <name type="scientific">Streblomastix strix</name>
    <dbReference type="NCBI Taxonomy" id="222440"/>
    <lineage>
        <taxon>Eukaryota</taxon>
        <taxon>Metamonada</taxon>
        <taxon>Preaxostyla</taxon>
        <taxon>Oxymonadida</taxon>
        <taxon>Streblomastigidae</taxon>
        <taxon>Streblomastix</taxon>
    </lineage>
</organism>
<name>A0A5J4WSM3_9EUKA</name>